<dbReference type="PANTHER" id="PTHR31650:SF1">
    <property type="entry name" value="WAX ESTER SYNTHASE_DIACYLGLYCEROL ACYLTRANSFERASE 4-RELATED"/>
    <property type="match status" value="1"/>
</dbReference>
<dbReference type="PANTHER" id="PTHR31650">
    <property type="entry name" value="O-ACYLTRANSFERASE (WSD1-LIKE) FAMILY PROTEIN"/>
    <property type="match status" value="1"/>
</dbReference>
<dbReference type="InterPro" id="IPR045034">
    <property type="entry name" value="O-acyltransferase_WSD1-like"/>
</dbReference>
<gene>
    <name evidence="1" type="ORF">ODALV1_LOCUS19840</name>
</gene>
<proteinExistence type="predicted"/>
<sequence>MVTAAGHYFAVEGFSHNSRCVIALTVVFQGNMSLEEVQEVWFKQAVNARHQDGFNQFRYPELQQYLTSWMGFKFWKSDPKFHIKNHVTHYKPDDSISSFNEADLHNLHEYLHNTPFPPKRSPWDVLVVRNYQSETLQEVTRSRKVKPMTLVAFRFHHCLADGYSIQQVLVEGVLGTPVNAIPRPSPSLIEPQSKSHQLLRVLATPYRMFYDAAHFLEMGFGNIPWIVRDKEKAWMQVVSLTPMIPVNSIKNIKNSQNVSFTSVLISAITGAVRKLLLKKEFSFDGCRMPTVFALPLSNHPHKLRNHFTLAYMDIPLEEDNPITRLERCNKILLNSKRSSLPILCRYMMILYGSSFHWMVRLFTKNRMIPLGITNFPGLDVQIGLPGRVCLEVCGSAGPAAGCAGKIS</sequence>
<dbReference type="Proteomes" id="UP001642540">
    <property type="component" value="Unassembled WGS sequence"/>
</dbReference>
<accession>A0ABP1R9Y5</accession>
<name>A0ABP1R9Y5_9HEXA</name>
<keyword evidence="2" id="KW-1185">Reference proteome</keyword>
<reference evidence="1 2" key="1">
    <citation type="submission" date="2024-08" db="EMBL/GenBank/DDBJ databases">
        <authorList>
            <person name="Cucini C."/>
            <person name="Frati F."/>
        </authorList>
    </citation>
    <scope>NUCLEOTIDE SEQUENCE [LARGE SCALE GENOMIC DNA]</scope>
</reference>
<organism evidence="1 2">
    <name type="scientific">Orchesella dallaii</name>
    <dbReference type="NCBI Taxonomy" id="48710"/>
    <lineage>
        <taxon>Eukaryota</taxon>
        <taxon>Metazoa</taxon>
        <taxon>Ecdysozoa</taxon>
        <taxon>Arthropoda</taxon>
        <taxon>Hexapoda</taxon>
        <taxon>Collembola</taxon>
        <taxon>Entomobryomorpha</taxon>
        <taxon>Entomobryoidea</taxon>
        <taxon>Orchesellidae</taxon>
        <taxon>Orchesellinae</taxon>
        <taxon>Orchesella</taxon>
    </lineage>
</organism>
<dbReference type="EMBL" id="CAXLJM020000068">
    <property type="protein sequence ID" value="CAL8122514.1"/>
    <property type="molecule type" value="Genomic_DNA"/>
</dbReference>
<evidence type="ECO:0008006" key="3">
    <source>
        <dbReference type="Google" id="ProtNLM"/>
    </source>
</evidence>
<protein>
    <recommendedName>
        <fullName evidence="3">O-acyltransferase WSD1 C-terminal domain-containing protein</fullName>
    </recommendedName>
</protein>
<evidence type="ECO:0000313" key="2">
    <source>
        <dbReference type="Proteomes" id="UP001642540"/>
    </source>
</evidence>
<comment type="caution">
    <text evidence="1">The sequence shown here is derived from an EMBL/GenBank/DDBJ whole genome shotgun (WGS) entry which is preliminary data.</text>
</comment>
<evidence type="ECO:0000313" key="1">
    <source>
        <dbReference type="EMBL" id="CAL8122514.1"/>
    </source>
</evidence>